<accession>A0A2P6RCB4</accession>
<dbReference type="EMBL" id="PDCK01000041">
    <property type="protein sequence ID" value="PRQ44079.1"/>
    <property type="molecule type" value="Genomic_DNA"/>
</dbReference>
<sequence>MLSRLIGGGAVVDISEQVWATYELWGMLWYMCCTRAGMEWIGFVKKEDVWLRRMDPFLSKDS</sequence>
<name>A0A2P6RCB4_ROSCH</name>
<evidence type="ECO:0000313" key="2">
    <source>
        <dbReference type="Proteomes" id="UP000238479"/>
    </source>
</evidence>
<dbReference type="AlphaFoldDB" id="A0A2P6RCB4"/>
<comment type="caution">
    <text evidence="1">The sequence shown here is derived from an EMBL/GenBank/DDBJ whole genome shotgun (WGS) entry which is preliminary data.</text>
</comment>
<evidence type="ECO:0000313" key="1">
    <source>
        <dbReference type="EMBL" id="PRQ44079.1"/>
    </source>
</evidence>
<dbReference type="Gramene" id="PRQ44079">
    <property type="protein sequence ID" value="PRQ44079"/>
    <property type="gene ID" value="RchiOBHm_Chr3g0475281"/>
</dbReference>
<gene>
    <name evidence="1" type="ORF">RchiOBHm_Chr3g0475281</name>
</gene>
<reference evidence="1 2" key="1">
    <citation type="journal article" date="2018" name="Nat. Genet.">
        <title>The Rosa genome provides new insights in the design of modern roses.</title>
        <authorList>
            <person name="Bendahmane M."/>
        </authorList>
    </citation>
    <scope>NUCLEOTIDE SEQUENCE [LARGE SCALE GENOMIC DNA]</scope>
    <source>
        <strain evidence="2">cv. Old Blush</strain>
    </source>
</reference>
<proteinExistence type="predicted"/>
<dbReference type="Proteomes" id="UP000238479">
    <property type="component" value="Chromosome 3"/>
</dbReference>
<organism evidence="1 2">
    <name type="scientific">Rosa chinensis</name>
    <name type="common">China rose</name>
    <dbReference type="NCBI Taxonomy" id="74649"/>
    <lineage>
        <taxon>Eukaryota</taxon>
        <taxon>Viridiplantae</taxon>
        <taxon>Streptophyta</taxon>
        <taxon>Embryophyta</taxon>
        <taxon>Tracheophyta</taxon>
        <taxon>Spermatophyta</taxon>
        <taxon>Magnoliopsida</taxon>
        <taxon>eudicotyledons</taxon>
        <taxon>Gunneridae</taxon>
        <taxon>Pentapetalae</taxon>
        <taxon>rosids</taxon>
        <taxon>fabids</taxon>
        <taxon>Rosales</taxon>
        <taxon>Rosaceae</taxon>
        <taxon>Rosoideae</taxon>
        <taxon>Rosoideae incertae sedis</taxon>
        <taxon>Rosa</taxon>
    </lineage>
</organism>
<keyword evidence="2" id="KW-1185">Reference proteome</keyword>
<protein>
    <submittedName>
        <fullName evidence="1">Uncharacterized protein</fullName>
    </submittedName>
</protein>